<evidence type="ECO:0000313" key="4">
    <source>
        <dbReference type="EMBL" id="CAG5979506.1"/>
    </source>
</evidence>
<dbReference type="EMBL" id="CAJRST010033334">
    <property type="protein sequence ID" value="CAG5979506.1"/>
    <property type="molecule type" value="Genomic_DNA"/>
</dbReference>
<dbReference type="PANTHER" id="PTHR24637:SF421">
    <property type="entry name" value="CUTICLE COLLAGEN DPY-2"/>
    <property type="match status" value="1"/>
</dbReference>
<reference evidence="4" key="1">
    <citation type="submission" date="2021-05" db="EMBL/GenBank/DDBJ databases">
        <authorList>
            <person name="Tigano A."/>
        </authorList>
    </citation>
    <scope>NUCLEOTIDE SEQUENCE</scope>
</reference>
<dbReference type="InterPro" id="IPR001007">
    <property type="entry name" value="VWF_dom"/>
</dbReference>
<accession>A0A8S4BKA9</accession>
<proteinExistence type="predicted"/>
<dbReference type="SMART" id="SM00214">
    <property type="entry name" value="VWC"/>
    <property type="match status" value="1"/>
</dbReference>
<dbReference type="Pfam" id="PF01391">
    <property type="entry name" value="Collagen"/>
    <property type="match status" value="1"/>
</dbReference>
<dbReference type="AlphaFoldDB" id="A0A8S4BKA9"/>
<feature type="signal peptide" evidence="2">
    <location>
        <begin position="1"/>
        <end position="26"/>
    </location>
</feature>
<evidence type="ECO:0000313" key="5">
    <source>
        <dbReference type="Proteomes" id="UP000677803"/>
    </source>
</evidence>
<feature type="chain" id="PRO_5035908785" evidence="2">
    <location>
        <begin position="27"/>
        <end position="508"/>
    </location>
</feature>
<name>A0A8S4BKA9_9TELE</name>
<dbReference type="Gene3D" id="2.10.70.10">
    <property type="entry name" value="Complement Module, domain 1"/>
    <property type="match status" value="1"/>
</dbReference>
<evidence type="ECO:0000259" key="3">
    <source>
        <dbReference type="PROSITE" id="PS50184"/>
    </source>
</evidence>
<dbReference type="PROSITE" id="PS01208">
    <property type="entry name" value="VWFC_1"/>
    <property type="match status" value="1"/>
</dbReference>
<organism evidence="4 5">
    <name type="scientific">Menidia menidia</name>
    <name type="common">Atlantic silverside</name>
    <dbReference type="NCBI Taxonomy" id="238744"/>
    <lineage>
        <taxon>Eukaryota</taxon>
        <taxon>Metazoa</taxon>
        <taxon>Chordata</taxon>
        <taxon>Craniata</taxon>
        <taxon>Vertebrata</taxon>
        <taxon>Euteleostomi</taxon>
        <taxon>Actinopterygii</taxon>
        <taxon>Neopterygii</taxon>
        <taxon>Teleostei</taxon>
        <taxon>Neoteleostei</taxon>
        <taxon>Acanthomorphata</taxon>
        <taxon>Ovalentaria</taxon>
        <taxon>Atherinomorphae</taxon>
        <taxon>Atheriniformes</taxon>
        <taxon>Atherinopsidae</taxon>
        <taxon>Menidiinae</taxon>
        <taxon>Menidia</taxon>
    </lineage>
</organism>
<dbReference type="PANTHER" id="PTHR24637">
    <property type="entry name" value="COLLAGEN"/>
    <property type="match status" value="1"/>
</dbReference>
<feature type="region of interest" description="Disordered" evidence="1">
    <location>
        <begin position="103"/>
        <end position="192"/>
    </location>
</feature>
<dbReference type="OrthoDB" id="8939548at2759"/>
<dbReference type="PROSITE" id="PS50184">
    <property type="entry name" value="VWFC_2"/>
    <property type="match status" value="1"/>
</dbReference>
<gene>
    <name evidence="4" type="ORF">MMEN_LOCUS16145</name>
</gene>
<evidence type="ECO:0000256" key="1">
    <source>
        <dbReference type="SAM" id="MobiDB-lite"/>
    </source>
</evidence>
<feature type="compositionally biased region" description="Pro residues" evidence="1">
    <location>
        <begin position="162"/>
        <end position="176"/>
    </location>
</feature>
<evidence type="ECO:0000256" key="2">
    <source>
        <dbReference type="SAM" id="SignalP"/>
    </source>
</evidence>
<comment type="caution">
    <text evidence="4">The sequence shown here is derived from an EMBL/GenBank/DDBJ whole genome shotgun (WGS) entry which is preliminary data.</text>
</comment>
<dbReference type="Pfam" id="PF00093">
    <property type="entry name" value="VWC"/>
    <property type="match status" value="1"/>
</dbReference>
<dbReference type="Proteomes" id="UP000677803">
    <property type="component" value="Unassembled WGS sequence"/>
</dbReference>
<protein>
    <submittedName>
        <fullName evidence="4">(Atlantic silverside) hypothetical protein</fullName>
    </submittedName>
</protein>
<feature type="compositionally biased region" description="Basic and acidic residues" evidence="1">
    <location>
        <begin position="140"/>
        <end position="158"/>
    </location>
</feature>
<dbReference type="InterPro" id="IPR008160">
    <property type="entry name" value="Collagen"/>
</dbReference>
<keyword evidence="5" id="KW-1185">Reference proteome</keyword>
<keyword evidence="2" id="KW-0732">Signal</keyword>
<dbReference type="SUPFAM" id="SSF57603">
    <property type="entry name" value="FnI-like domain"/>
    <property type="match status" value="1"/>
</dbReference>
<dbReference type="FunFam" id="2.10.70.10:FF:000013">
    <property type="entry name" value="Collagen, type I, alpha 1"/>
    <property type="match status" value="1"/>
</dbReference>
<sequence>MFSFMDSRTVLLLLATQVCLLVVVRCQQDEDQEDAFSCIQDGERHKDKDVWKPEPCRICVCDTGMVLCDEIVCEELKDCPKPEIPFGQCCPICSADQPPAIGLPGAKGQKGEPGDITNVVGPRGPQGPMGPPGEQGPRGARGEKGERGSTGPRGRDGEPGTPGNPGPPGPPGPNGPPGLGGNFAAQMAGGFDEKSGGAQMGVMQGPMKDWVVSHLDIVLLVSCLSLRALWDPEDHLAPLEHLAHKVSKATQENLESLDNLAPWVPVGQLALLENLEKMVRPANLAKEANVDLPDPREHVDSPERLVYLASRGTEVIQVLMVQRGKLALWVLRVKLVLLERVAHLDQWALVDCPAREDVLDPVGPLEHGEMMVCLVLLVLQVLLVLLEPQASLAHLVQREKLVLPVLVDQREVRDPVESLALLGHPDLPVLPATLVLMVSLELKVHLVLLVSLGLLVSLALVGLQDLRELPDLLGQKEHQEIQVSLDSKEKLDPKEKLDQLVLREPLAH</sequence>
<feature type="domain" description="VWFC" evidence="3">
    <location>
        <begin position="36"/>
        <end position="94"/>
    </location>
</feature>